<evidence type="ECO:0000313" key="8">
    <source>
        <dbReference type="Proteomes" id="UP000070311"/>
    </source>
</evidence>
<dbReference type="PANTHER" id="PTHR33258:SF1">
    <property type="entry name" value="TRANSPOSASE INSL FOR INSERTION SEQUENCE ELEMENT IS186A-RELATED"/>
    <property type="match status" value="1"/>
</dbReference>
<name>A0A133VH15_9EURY</name>
<evidence type="ECO:0000256" key="4">
    <source>
        <dbReference type="ARBA" id="ARBA00023172"/>
    </source>
</evidence>
<evidence type="ECO:0000256" key="3">
    <source>
        <dbReference type="ARBA" id="ARBA00023125"/>
    </source>
</evidence>
<dbReference type="InterPro" id="IPR002559">
    <property type="entry name" value="Transposase_11"/>
</dbReference>
<dbReference type="AlphaFoldDB" id="A0A133VH15"/>
<sequence length="350" mass="39994">MPPDWRDLARSTGALKRARKVRDPETLLLLIMSHAATGLSLNQTSARAKRLGIASISKVALFKRMRNAETWLHELAVRMFAASPFDHTAGTDVTDRRIRVVDATTIQEPGSTGTDWRLHYVLQLPSLECDFFDLTDRFGGETYERTPVQNGDIILGDRGYCHREGVAHIMEEGGDVIVRLNWNNFPLVKKSGESINILKRLRTLDGYNLGEWSVWFEAFDQMYNGRLCAVRKSKEAAEKSKERIRKTARKNGGSPRPETLESAEYVYVLATTDQKTLSTEAVLELYRARWQVELAFKRMKSLFEVGQVPKKNERSARSWIYAKLLAVLLIERMIHAANFFSPWGFDERKP</sequence>
<evidence type="ECO:0000256" key="1">
    <source>
        <dbReference type="ARBA" id="ARBA00010075"/>
    </source>
</evidence>
<evidence type="ECO:0000256" key="2">
    <source>
        <dbReference type="ARBA" id="ARBA00022578"/>
    </source>
</evidence>
<keyword evidence="2" id="KW-0815">Transposition</keyword>
<reference evidence="7 8" key="1">
    <citation type="journal article" date="2016" name="Sci. Rep.">
        <title>Metabolic traits of an uncultured archaeal lineage -MSBL1- from brine pools of the Red Sea.</title>
        <authorList>
            <person name="Mwirichia R."/>
            <person name="Alam I."/>
            <person name="Rashid M."/>
            <person name="Vinu M."/>
            <person name="Ba-Alawi W."/>
            <person name="Anthony Kamau A."/>
            <person name="Kamanda Ngugi D."/>
            <person name="Goker M."/>
            <person name="Klenk H.P."/>
            <person name="Bajic V."/>
            <person name="Stingl U."/>
        </authorList>
    </citation>
    <scope>NUCLEOTIDE SEQUENCE [LARGE SCALE GENOMIC DNA]</scope>
    <source>
        <strain evidence="7">SCGC-AAA382A13</strain>
    </source>
</reference>
<dbReference type="SUPFAM" id="SSF53098">
    <property type="entry name" value="Ribonuclease H-like"/>
    <property type="match status" value="1"/>
</dbReference>
<feature type="domain" description="Transposase IS4-like" evidence="6">
    <location>
        <begin position="146"/>
        <end position="329"/>
    </location>
</feature>
<dbReference type="GO" id="GO:0003677">
    <property type="term" value="F:DNA binding"/>
    <property type="evidence" value="ECO:0007669"/>
    <property type="project" value="UniProtKB-KW"/>
</dbReference>
<evidence type="ECO:0000259" key="6">
    <source>
        <dbReference type="Pfam" id="PF01609"/>
    </source>
</evidence>
<dbReference type="Proteomes" id="UP000070311">
    <property type="component" value="Unassembled WGS sequence"/>
</dbReference>
<dbReference type="GO" id="GO:0004803">
    <property type="term" value="F:transposase activity"/>
    <property type="evidence" value="ECO:0007669"/>
    <property type="project" value="InterPro"/>
</dbReference>
<evidence type="ECO:0000256" key="5">
    <source>
        <dbReference type="SAM" id="MobiDB-lite"/>
    </source>
</evidence>
<dbReference type="NCBIfam" id="NF033592">
    <property type="entry name" value="transpos_IS4_1"/>
    <property type="match status" value="1"/>
</dbReference>
<organism evidence="7 8">
    <name type="scientific">candidate division MSBL1 archaeon SCGC-AAA382A13</name>
    <dbReference type="NCBI Taxonomy" id="1698279"/>
    <lineage>
        <taxon>Archaea</taxon>
        <taxon>Methanobacteriati</taxon>
        <taxon>Methanobacteriota</taxon>
        <taxon>candidate division MSBL1</taxon>
    </lineage>
</organism>
<dbReference type="EMBL" id="LHYD01000001">
    <property type="protein sequence ID" value="KXB05733.1"/>
    <property type="molecule type" value="Genomic_DNA"/>
</dbReference>
<accession>A0A133VH15</accession>
<keyword evidence="8" id="KW-1185">Reference proteome</keyword>
<feature type="region of interest" description="Disordered" evidence="5">
    <location>
        <begin position="239"/>
        <end position="258"/>
    </location>
</feature>
<dbReference type="InterPro" id="IPR012337">
    <property type="entry name" value="RNaseH-like_sf"/>
</dbReference>
<dbReference type="InterPro" id="IPR047952">
    <property type="entry name" value="Transpos_IS4"/>
</dbReference>
<evidence type="ECO:0000313" key="7">
    <source>
        <dbReference type="EMBL" id="KXB05733.1"/>
    </source>
</evidence>
<keyword evidence="4" id="KW-0233">DNA recombination</keyword>
<dbReference type="PATRIC" id="fig|1698279.3.peg.19"/>
<proteinExistence type="inferred from homology"/>
<dbReference type="GO" id="GO:0006313">
    <property type="term" value="P:DNA transposition"/>
    <property type="evidence" value="ECO:0007669"/>
    <property type="project" value="InterPro"/>
</dbReference>
<comment type="similarity">
    <text evidence="1">Belongs to the transposase 11 family.</text>
</comment>
<protein>
    <recommendedName>
        <fullName evidence="6">Transposase IS4-like domain-containing protein</fullName>
    </recommendedName>
</protein>
<dbReference type="PANTHER" id="PTHR33258">
    <property type="entry name" value="TRANSPOSASE INSL FOR INSERTION SEQUENCE ELEMENT IS186A-RELATED"/>
    <property type="match status" value="1"/>
</dbReference>
<gene>
    <name evidence="7" type="ORF">AKJ50_00090</name>
</gene>
<keyword evidence="3" id="KW-0238">DNA-binding</keyword>
<comment type="caution">
    <text evidence="7">The sequence shown here is derived from an EMBL/GenBank/DDBJ whole genome shotgun (WGS) entry which is preliminary data.</text>
</comment>
<dbReference type="Pfam" id="PF01609">
    <property type="entry name" value="DDE_Tnp_1"/>
    <property type="match status" value="1"/>
</dbReference>